<dbReference type="AlphaFoldDB" id="A0A9P5PVZ8"/>
<dbReference type="InterPro" id="IPR027424">
    <property type="entry name" value="Glucose_Oxidase_domain_2"/>
</dbReference>
<sequence>MPPCHQSPFGEPCLVIGTSSSEIDPAIDWGFRTVSFPQALGGTSARNFMLYQRPTVGSLQLWADSVQDQSYNWHNFLPYFQKSLEYNPDAFIPTGGPLQVSFPDYAQPFSSYLPSGFDEIGISPAVDFSSGTLKGAQYCPMTIDPDGSFRASSQETYLTASMNCTNLKVFDLTMAKKILFDTPEKTRSVFRLTTPNSHSGIGPSTTLKKLRIPVIVDNVNVGQNMWDHVLAAVTFPIATDSATRFVNGLTGSQDAVYQAESVARWETNGTGPLSNNNADFLAWEKFPDSLDSRKFPSDWPELEYIGASGYFGNFYTNDLPIINPNWLDHPSDQATLLAGFKRVREVFASKAVQRGLS</sequence>
<keyword evidence="4" id="KW-0274">FAD</keyword>
<dbReference type="PANTHER" id="PTHR11552:SF138">
    <property type="entry name" value="DEHYDROGENASE PKFF-RELATED"/>
    <property type="match status" value="1"/>
</dbReference>
<dbReference type="Proteomes" id="UP000772434">
    <property type="component" value="Unassembled WGS sequence"/>
</dbReference>
<dbReference type="Gene3D" id="4.10.450.10">
    <property type="entry name" value="Glucose Oxidase, domain 2"/>
    <property type="match status" value="1"/>
</dbReference>
<dbReference type="EMBL" id="JADNRY010000049">
    <property type="protein sequence ID" value="KAF9069537.1"/>
    <property type="molecule type" value="Genomic_DNA"/>
</dbReference>
<proteinExistence type="inferred from homology"/>
<keyword evidence="3" id="KW-0285">Flavoprotein</keyword>
<dbReference type="Gene3D" id="3.30.560.10">
    <property type="entry name" value="Glucose Oxidase, domain 3"/>
    <property type="match status" value="3"/>
</dbReference>
<dbReference type="OrthoDB" id="269227at2759"/>
<comment type="cofactor">
    <cofactor evidence="1">
        <name>FAD</name>
        <dbReference type="ChEBI" id="CHEBI:57692"/>
    </cofactor>
</comment>
<dbReference type="GO" id="GO:0044550">
    <property type="term" value="P:secondary metabolite biosynthetic process"/>
    <property type="evidence" value="ECO:0007669"/>
    <property type="project" value="TreeGrafter"/>
</dbReference>
<evidence type="ECO:0000256" key="3">
    <source>
        <dbReference type="ARBA" id="ARBA00022630"/>
    </source>
</evidence>
<dbReference type="Pfam" id="PF00732">
    <property type="entry name" value="GMC_oxred_N"/>
    <property type="match status" value="1"/>
</dbReference>
<name>A0A9P5PVZ8_9AGAR</name>
<evidence type="ECO:0000256" key="4">
    <source>
        <dbReference type="ARBA" id="ARBA00022827"/>
    </source>
</evidence>
<dbReference type="Gene3D" id="3.50.50.60">
    <property type="entry name" value="FAD/NAD(P)-binding domain"/>
    <property type="match status" value="2"/>
</dbReference>
<evidence type="ECO:0000256" key="1">
    <source>
        <dbReference type="ARBA" id="ARBA00001974"/>
    </source>
</evidence>
<dbReference type="InterPro" id="IPR000172">
    <property type="entry name" value="GMC_OxRdtase_N"/>
</dbReference>
<dbReference type="GO" id="GO:0050660">
    <property type="term" value="F:flavin adenine dinucleotide binding"/>
    <property type="evidence" value="ECO:0007669"/>
    <property type="project" value="InterPro"/>
</dbReference>
<evidence type="ECO:0000259" key="6">
    <source>
        <dbReference type="Pfam" id="PF00732"/>
    </source>
</evidence>
<feature type="non-terminal residue" evidence="7">
    <location>
        <position position="1"/>
    </location>
</feature>
<dbReference type="GO" id="GO:0016614">
    <property type="term" value="F:oxidoreductase activity, acting on CH-OH group of donors"/>
    <property type="evidence" value="ECO:0007669"/>
    <property type="project" value="InterPro"/>
</dbReference>
<protein>
    <recommendedName>
        <fullName evidence="6">Glucose-methanol-choline oxidoreductase N-terminal domain-containing protein</fullName>
    </recommendedName>
</protein>
<dbReference type="SUPFAM" id="SSF54373">
    <property type="entry name" value="FAD-linked reductases, C-terminal domain"/>
    <property type="match status" value="1"/>
</dbReference>
<keyword evidence="8" id="KW-1185">Reference proteome</keyword>
<dbReference type="SUPFAM" id="SSF51905">
    <property type="entry name" value="FAD/NAD(P)-binding domain"/>
    <property type="match status" value="1"/>
</dbReference>
<dbReference type="PANTHER" id="PTHR11552">
    <property type="entry name" value="GLUCOSE-METHANOL-CHOLINE GMC OXIDOREDUCTASE"/>
    <property type="match status" value="1"/>
</dbReference>
<accession>A0A9P5PVZ8</accession>
<gene>
    <name evidence="7" type="ORF">BDP27DRAFT_1363238</name>
</gene>
<dbReference type="InterPro" id="IPR036188">
    <property type="entry name" value="FAD/NAD-bd_sf"/>
</dbReference>
<organism evidence="7 8">
    <name type="scientific">Rhodocollybia butyracea</name>
    <dbReference type="NCBI Taxonomy" id="206335"/>
    <lineage>
        <taxon>Eukaryota</taxon>
        <taxon>Fungi</taxon>
        <taxon>Dikarya</taxon>
        <taxon>Basidiomycota</taxon>
        <taxon>Agaricomycotina</taxon>
        <taxon>Agaricomycetes</taxon>
        <taxon>Agaricomycetidae</taxon>
        <taxon>Agaricales</taxon>
        <taxon>Marasmiineae</taxon>
        <taxon>Omphalotaceae</taxon>
        <taxon>Rhodocollybia</taxon>
    </lineage>
</organism>
<evidence type="ECO:0000313" key="7">
    <source>
        <dbReference type="EMBL" id="KAF9069537.1"/>
    </source>
</evidence>
<reference evidence="7" key="1">
    <citation type="submission" date="2020-11" db="EMBL/GenBank/DDBJ databases">
        <authorList>
            <consortium name="DOE Joint Genome Institute"/>
            <person name="Ahrendt S."/>
            <person name="Riley R."/>
            <person name="Andreopoulos W."/>
            <person name="Labutti K."/>
            <person name="Pangilinan J."/>
            <person name="Ruiz-Duenas F.J."/>
            <person name="Barrasa J.M."/>
            <person name="Sanchez-Garcia M."/>
            <person name="Camarero S."/>
            <person name="Miyauchi S."/>
            <person name="Serrano A."/>
            <person name="Linde D."/>
            <person name="Babiker R."/>
            <person name="Drula E."/>
            <person name="Ayuso-Fernandez I."/>
            <person name="Pacheco R."/>
            <person name="Padilla G."/>
            <person name="Ferreira P."/>
            <person name="Barriuso J."/>
            <person name="Kellner H."/>
            <person name="Castanera R."/>
            <person name="Alfaro M."/>
            <person name="Ramirez L."/>
            <person name="Pisabarro A.G."/>
            <person name="Kuo A."/>
            <person name="Tritt A."/>
            <person name="Lipzen A."/>
            <person name="He G."/>
            <person name="Yan M."/>
            <person name="Ng V."/>
            <person name="Cullen D."/>
            <person name="Martin F."/>
            <person name="Rosso M.-N."/>
            <person name="Henrissat B."/>
            <person name="Hibbett D."/>
            <person name="Martinez A.T."/>
            <person name="Grigoriev I.V."/>
        </authorList>
    </citation>
    <scope>NUCLEOTIDE SEQUENCE</scope>
    <source>
        <strain evidence="7">AH 40177</strain>
    </source>
</reference>
<dbReference type="InterPro" id="IPR012132">
    <property type="entry name" value="GMC_OxRdtase"/>
</dbReference>
<evidence type="ECO:0000313" key="8">
    <source>
        <dbReference type="Proteomes" id="UP000772434"/>
    </source>
</evidence>
<evidence type="ECO:0000256" key="2">
    <source>
        <dbReference type="ARBA" id="ARBA00010790"/>
    </source>
</evidence>
<comment type="caution">
    <text evidence="7">The sequence shown here is derived from an EMBL/GenBank/DDBJ whole genome shotgun (WGS) entry which is preliminary data.</text>
</comment>
<keyword evidence="5" id="KW-0560">Oxidoreductase</keyword>
<comment type="similarity">
    <text evidence="2">Belongs to the GMC oxidoreductase family.</text>
</comment>
<evidence type="ECO:0000256" key="5">
    <source>
        <dbReference type="ARBA" id="ARBA00023002"/>
    </source>
</evidence>
<feature type="domain" description="Glucose-methanol-choline oxidoreductase N-terminal" evidence="6">
    <location>
        <begin position="38"/>
        <end position="185"/>
    </location>
</feature>